<dbReference type="HOGENOM" id="CLU_007699_3_0_1"/>
<dbReference type="InParanoid" id="F6GSX6"/>
<evidence type="ECO:0000256" key="1">
    <source>
        <dbReference type="ARBA" id="ARBA00025793"/>
    </source>
</evidence>
<dbReference type="SUPFAM" id="SSF101447">
    <property type="entry name" value="Formin homology 2 domain (FH2 domain)"/>
    <property type="match status" value="1"/>
</dbReference>
<gene>
    <name evidence="5" type="ordered locus">VIT_17s0000g07570</name>
</gene>
<dbReference type="GO" id="GO:0045010">
    <property type="term" value="P:actin nucleation"/>
    <property type="evidence" value="ECO:0007669"/>
    <property type="project" value="InterPro"/>
</dbReference>
<dbReference type="InterPro" id="IPR042201">
    <property type="entry name" value="FH2_Formin_sf"/>
</dbReference>
<feature type="compositionally biased region" description="Pro residues" evidence="3">
    <location>
        <begin position="263"/>
        <end position="283"/>
    </location>
</feature>
<evidence type="ECO:0000313" key="6">
    <source>
        <dbReference type="Proteomes" id="UP000009183"/>
    </source>
</evidence>
<dbReference type="GO" id="GO:0030036">
    <property type="term" value="P:actin cytoskeleton organization"/>
    <property type="evidence" value="ECO:0000318"/>
    <property type="project" value="GO_Central"/>
</dbReference>
<dbReference type="eggNOG" id="KOG1922">
    <property type="taxonomic scope" value="Eukaryota"/>
</dbReference>
<dbReference type="PANTHER" id="PTHR23213">
    <property type="entry name" value="FORMIN-RELATED"/>
    <property type="match status" value="1"/>
</dbReference>
<dbReference type="InterPro" id="IPR027643">
    <property type="entry name" value="Formin-like_plant"/>
</dbReference>
<protein>
    <recommendedName>
        <fullName evidence="2">Formin-like protein</fullName>
    </recommendedName>
</protein>
<feature type="compositionally biased region" description="Low complexity" evidence="3">
    <location>
        <begin position="90"/>
        <end position="108"/>
    </location>
</feature>
<accession>F6GSX6</accession>
<dbReference type="Proteomes" id="UP000009183">
    <property type="component" value="Chromosome 17"/>
</dbReference>
<evidence type="ECO:0000256" key="2">
    <source>
        <dbReference type="RuleBase" id="RU361260"/>
    </source>
</evidence>
<dbReference type="AlphaFoldDB" id="F6GSX6"/>
<dbReference type="InterPro" id="IPR015425">
    <property type="entry name" value="FH2_Formin"/>
</dbReference>
<dbReference type="EMBL" id="FN594950">
    <property type="protein sequence ID" value="CCB43017.1"/>
    <property type="molecule type" value="Genomic_DNA"/>
</dbReference>
<sequence length="849" mass="94090">MNGRKALGELDNPNQPQPPSLKRSATKIQNTEGRRILLPLQPKPTNFFYSLCDSIFSEFMGVKGHPWILPSLLCFSLLCLPCFSQPSSSPASSIPSSPNNSPISPQIPGAASHGKVGEVAGATAASAVVVAGVFFCFRKFVARQRQRDKNESSFRREEAEVMHEEFKHRGTLKGLIVDDNGVEVLYLRKLEGGQLRNSFSKVLNNPNEEERGKIVESMVDRPRKSKRIQEIPFLHESSDVIILEKEAKPVLKVPTLQPQVSVPSPPPPPPPVPSQPLPPPPQVIPIKKTPNPHSPPLPPNKKIPGPPPPPPPPPERKIPGPPPLPPIPTRRKPAAPPPPPKAGGLVSALKPPPVPRGKMNSNNRAEASTEGSSKGTDFGQMKLKPLHWDKVIANVDHSIVWDEINDGSFRFDDELMESLFGYTANQKPPEMNNKPVTSSSSNSALPTQIFILEPRKSQNTAIVLRSLAVSRREILDALLEGQGLTTDTLEKLTKISPTQEEESKILQFNGNPTKLADAESFLYHILKVVPSAFMRFNAMLFRTNYDPEILHLKESLQTLELACKELRSRGLFLKLLEAILKAGNRMNAGTARGNAQGFNLSALRRLSDVKSIDGKTTLLHFVVEQVVRSEGRRCAINQNDSLDRSNSQRGKNSDPNSNEKEKENKKEKEYLMLGLPVLGGLSTEFYNVKKAAVIDHDTFINMCSTLTARVAEIQLLVASCSNGEKGRFVQEMKGFLEECEEELKVVRVEQTRVMELVKRTTEYYQAGASKDKGGQPLQLFLIVKDFLDMVDQACQDIYRRLQKKNVTKTVGSSPPLSPTRQAVRFTNLQLQFMSDMCRTTSSSDSEDDF</sequence>
<dbReference type="PROSITE" id="PS51444">
    <property type="entry name" value="FH2"/>
    <property type="match status" value="1"/>
</dbReference>
<reference evidence="6" key="1">
    <citation type="journal article" date="2007" name="Nature">
        <title>The grapevine genome sequence suggests ancestral hexaploidization in major angiosperm phyla.</title>
        <authorList>
            <consortium name="The French-Italian Public Consortium for Grapevine Genome Characterization."/>
            <person name="Jaillon O."/>
            <person name="Aury J.-M."/>
            <person name="Noel B."/>
            <person name="Policriti A."/>
            <person name="Clepet C."/>
            <person name="Casagrande A."/>
            <person name="Choisne N."/>
            <person name="Aubourg S."/>
            <person name="Vitulo N."/>
            <person name="Jubin C."/>
            <person name="Vezzi A."/>
            <person name="Legeai F."/>
            <person name="Hugueney P."/>
            <person name="Dasilva C."/>
            <person name="Horner D."/>
            <person name="Mica E."/>
            <person name="Jublot D."/>
            <person name="Poulain J."/>
            <person name="Bruyere C."/>
            <person name="Billault A."/>
            <person name="Segurens B."/>
            <person name="Gouyvenoux M."/>
            <person name="Ugarte E."/>
            <person name="Cattonaro F."/>
            <person name="Anthouard V."/>
            <person name="Vico V."/>
            <person name="Del Fabbro C."/>
            <person name="Alaux M."/>
            <person name="Di Gaspero G."/>
            <person name="Dumas V."/>
            <person name="Felice N."/>
            <person name="Paillard S."/>
            <person name="Juman I."/>
            <person name="Moroldo M."/>
            <person name="Scalabrin S."/>
            <person name="Canaguier A."/>
            <person name="Le Clainche I."/>
            <person name="Malacrida G."/>
            <person name="Durand E."/>
            <person name="Pesole G."/>
            <person name="Laucou V."/>
            <person name="Chatelet P."/>
            <person name="Merdinoglu D."/>
            <person name="Delledonne M."/>
            <person name="Pezzotti M."/>
            <person name="Lecharny A."/>
            <person name="Scarpelli C."/>
            <person name="Artiguenave F."/>
            <person name="Pe M.E."/>
            <person name="Valle G."/>
            <person name="Morgante M."/>
            <person name="Caboche M."/>
            <person name="Adam-Blondon A.-F."/>
            <person name="Weissenbach J."/>
            <person name="Quetier F."/>
            <person name="Wincker P."/>
        </authorList>
    </citation>
    <scope>NUCLEOTIDE SEQUENCE [LARGE SCALE GENOMIC DNA]</scope>
    <source>
        <strain evidence="6">cv. Pinot noir / PN40024</strain>
    </source>
</reference>
<feature type="region of interest" description="Disordered" evidence="3">
    <location>
        <begin position="90"/>
        <end position="112"/>
    </location>
</feature>
<proteinExistence type="inferred from homology"/>
<name>F6GSX6_VITVI</name>
<feature type="region of interest" description="Disordered" evidence="3">
    <location>
        <begin position="258"/>
        <end position="378"/>
    </location>
</feature>
<dbReference type="GO" id="GO:0051015">
    <property type="term" value="F:actin filament binding"/>
    <property type="evidence" value="ECO:0000318"/>
    <property type="project" value="GO_Central"/>
</dbReference>
<organism evidence="5 6">
    <name type="scientific">Vitis vinifera</name>
    <name type="common">Grape</name>
    <dbReference type="NCBI Taxonomy" id="29760"/>
    <lineage>
        <taxon>Eukaryota</taxon>
        <taxon>Viridiplantae</taxon>
        <taxon>Streptophyta</taxon>
        <taxon>Embryophyta</taxon>
        <taxon>Tracheophyta</taxon>
        <taxon>Spermatophyta</taxon>
        <taxon>Magnoliopsida</taxon>
        <taxon>eudicotyledons</taxon>
        <taxon>Gunneridae</taxon>
        <taxon>Pentapetalae</taxon>
        <taxon>rosids</taxon>
        <taxon>Vitales</taxon>
        <taxon>Vitaceae</taxon>
        <taxon>Viteae</taxon>
        <taxon>Vitis</taxon>
    </lineage>
</organism>
<dbReference type="STRING" id="29760.F6GSX6"/>
<feature type="compositionally biased region" description="Polar residues" evidence="3">
    <location>
        <begin position="359"/>
        <end position="375"/>
    </location>
</feature>
<dbReference type="Gene3D" id="1.20.58.2220">
    <property type="entry name" value="Formin, FH2 domain"/>
    <property type="match status" value="1"/>
</dbReference>
<comment type="similarity">
    <text evidence="1">Belongs to the formin-like family. Class-I subfamily.</text>
</comment>
<feature type="compositionally biased region" description="Polar residues" evidence="3">
    <location>
        <begin position="637"/>
        <end position="656"/>
    </location>
</feature>
<dbReference type="GO" id="GO:0005856">
    <property type="term" value="C:cytoskeleton"/>
    <property type="evidence" value="ECO:0000318"/>
    <property type="project" value="GO_Central"/>
</dbReference>
<feature type="region of interest" description="Disordered" evidence="3">
    <location>
        <begin position="1"/>
        <end position="26"/>
    </location>
</feature>
<dbReference type="Pfam" id="PF02181">
    <property type="entry name" value="FH2"/>
    <property type="match status" value="1"/>
</dbReference>
<feature type="compositionally biased region" description="Pro residues" evidence="3">
    <location>
        <begin position="292"/>
        <end position="341"/>
    </location>
</feature>
<evidence type="ECO:0000259" key="4">
    <source>
        <dbReference type="PROSITE" id="PS51444"/>
    </source>
</evidence>
<dbReference type="SMART" id="SM00498">
    <property type="entry name" value="FH2"/>
    <property type="match status" value="1"/>
</dbReference>
<evidence type="ECO:0000256" key="3">
    <source>
        <dbReference type="SAM" id="MobiDB-lite"/>
    </source>
</evidence>
<feature type="region of interest" description="Disordered" evidence="3">
    <location>
        <begin position="637"/>
        <end position="665"/>
    </location>
</feature>
<keyword evidence="6" id="KW-1185">Reference proteome</keyword>
<evidence type="ECO:0000313" key="5">
    <source>
        <dbReference type="EMBL" id="CCB43017.1"/>
    </source>
</evidence>
<dbReference type="PANTHER" id="PTHR23213:SF273">
    <property type="entry name" value="FORMIN-LIKE PROTEIN"/>
    <property type="match status" value="1"/>
</dbReference>
<dbReference type="PaxDb" id="29760-VIT_17s0000g07570.t01"/>
<feature type="domain" description="FH2" evidence="4">
    <location>
        <begin position="373"/>
        <end position="816"/>
    </location>
</feature>